<dbReference type="AlphaFoldDB" id="A0A1I7Y4R5"/>
<evidence type="ECO:0000313" key="1">
    <source>
        <dbReference type="Proteomes" id="UP000095287"/>
    </source>
</evidence>
<accession>A0A1I7Y4R5</accession>
<keyword evidence="1" id="KW-1185">Reference proteome</keyword>
<organism evidence="1 2">
    <name type="scientific">Steinernema glaseri</name>
    <dbReference type="NCBI Taxonomy" id="37863"/>
    <lineage>
        <taxon>Eukaryota</taxon>
        <taxon>Metazoa</taxon>
        <taxon>Ecdysozoa</taxon>
        <taxon>Nematoda</taxon>
        <taxon>Chromadorea</taxon>
        <taxon>Rhabditida</taxon>
        <taxon>Tylenchina</taxon>
        <taxon>Panagrolaimomorpha</taxon>
        <taxon>Strongyloidoidea</taxon>
        <taxon>Steinernematidae</taxon>
        <taxon>Steinernema</taxon>
    </lineage>
</organism>
<protein>
    <submittedName>
        <fullName evidence="2">Ku domain-containing protein</fullName>
    </submittedName>
</protein>
<dbReference type="Proteomes" id="UP000095287">
    <property type="component" value="Unplaced"/>
</dbReference>
<evidence type="ECO:0000313" key="2">
    <source>
        <dbReference type="WBParaSite" id="L893_g12467.t1"/>
    </source>
</evidence>
<proteinExistence type="predicted"/>
<sequence>MDAVPLKTSGGFAHIFLDEKYRHHEYDYEEFENAEDFFVGTKILKEKRRFLRIVDVVDETHEMYPVSPWKHTQKLGEAETVKMLETAAPLIDQASCSFRSYEGSRTLMCSTVVKSPTTSWRTR</sequence>
<name>A0A1I7Y4R5_9BILA</name>
<dbReference type="WBParaSite" id="L893_g12467.t1">
    <property type="protein sequence ID" value="L893_g12467.t1"/>
    <property type="gene ID" value="L893_g12467"/>
</dbReference>
<reference evidence="2" key="1">
    <citation type="submission" date="2016-11" db="UniProtKB">
        <authorList>
            <consortium name="WormBaseParasite"/>
        </authorList>
    </citation>
    <scope>IDENTIFICATION</scope>
</reference>